<sequence>MSSLIPKNFTIKQVLGEGAYGKVVRCVTEVAVKVPHNLAMKSAAMMEMRTIVLLVGSPSHGMLEESIETPMFFVDTPGGWRIKCTLYYGEEAPEKDPEEAPEEAPEEEEDQRDATEQRVSPENEGSA</sequence>
<accession>A0AAV2JNY6</accession>
<organism evidence="2 3">
    <name type="scientific">Knipowitschia caucasica</name>
    <name type="common">Caucasian dwarf goby</name>
    <name type="synonym">Pomatoschistus caucasicus</name>
    <dbReference type="NCBI Taxonomy" id="637954"/>
    <lineage>
        <taxon>Eukaryota</taxon>
        <taxon>Metazoa</taxon>
        <taxon>Chordata</taxon>
        <taxon>Craniata</taxon>
        <taxon>Vertebrata</taxon>
        <taxon>Euteleostomi</taxon>
        <taxon>Actinopterygii</taxon>
        <taxon>Neopterygii</taxon>
        <taxon>Teleostei</taxon>
        <taxon>Neoteleostei</taxon>
        <taxon>Acanthomorphata</taxon>
        <taxon>Gobiaria</taxon>
        <taxon>Gobiiformes</taxon>
        <taxon>Gobioidei</taxon>
        <taxon>Gobiidae</taxon>
        <taxon>Gobiinae</taxon>
        <taxon>Knipowitschia</taxon>
    </lineage>
</organism>
<dbReference type="Proteomes" id="UP001497482">
    <property type="component" value="Chromosome 13"/>
</dbReference>
<reference evidence="2 3" key="1">
    <citation type="submission" date="2024-04" db="EMBL/GenBank/DDBJ databases">
        <authorList>
            <person name="Waldvogel A.-M."/>
            <person name="Schoenle A."/>
        </authorList>
    </citation>
    <scope>NUCLEOTIDE SEQUENCE [LARGE SCALE GENOMIC DNA]</scope>
</reference>
<protein>
    <recommendedName>
        <fullName evidence="4">Protein kinase domain-containing protein</fullName>
    </recommendedName>
</protein>
<evidence type="ECO:0008006" key="4">
    <source>
        <dbReference type="Google" id="ProtNLM"/>
    </source>
</evidence>
<keyword evidence="3" id="KW-1185">Reference proteome</keyword>
<proteinExistence type="predicted"/>
<evidence type="ECO:0000256" key="1">
    <source>
        <dbReference type="SAM" id="MobiDB-lite"/>
    </source>
</evidence>
<name>A0AAV2JNY6_KNICA</name>
<dbReference type="EMBL" id="OZ035835">
    <property type="protein sequence ID" value="CAL1577440.1"/>
    <property type="molecule type" value="Genomic_DNA"/>
</dbReference>
<gene>
    <name evidence="2" type="ORF">KC01_LOCUS8791</name>
</gene>
<evidence type="ECO:0000313" key="2">
    <source>
        <dbReference type="EMBL" id="CAL1577440.1"/>
    </source>
</evidence>
<dbReference type="AlphaFoldDB" id="A0AAV2JNY6"/>
<feature type="region of interest" description="Disordered" evidence="1">
    <location>
        <begin position="91"/>
        <end position="127"/>
    </location>
</feature>
<feature type="compositionally biased region" description="Acidic residues" evidence="1">
    <location>
        <begin position="91"/>
        <end position="111"/>
    </location>
</feature>
<evidence type="ECO:0000313" key="3">
    <source>
        <dbReference type="Proteomes" id="UP001497482"/>
    </source>
</evidence>
<dbReference type="Gene3D" id="3.30.200.20">
    <property type="entry name" value="Phosphorylase Kinase, domain 1"/>
    <property type="match status" value="1"/>
</dbReference>
<dbReference type="InterPro" id="IPR011009">
    <property type="entry name" value="Kinase-like_dom_sf"/>
</dbReference>
<dbReference type="SUPFAM" id="SSF56112">
    <property type="entry name" value="Protein kinase-like (PK-like)"/>
    <property type="match status" value="1"/>
</dbReference>
<feature type="compositionally biased region" description="Basic and acidic residues" evidence="1">
    <location>
        <begin position="112"/>
        <end position="121"/>
    </location>
</feature>